<dbReference type="Gene3D" id="1.10.3820.10">
    <property type="entry name" value="Di-heme elbow motif domain"/>
    <property type="match status" value="1"/>
</dbReference>
<evidence type="ECO:0000256" key="15">
    <source>
        <dbReference type="SAM" id="SignalP"/>
    </source>
</evidence>
<feature type="binding site" description="axial binding residue" evidence="14">
    <location>
        <position position="133"/>
    </location>
    <ligand>
        <name>heme</name>
        <dbReference type="ChEBI" id="CHEBI:30413"/>
        <label>3</label>
    </ligand>
    <ligandPart>
        <name>Fe</name>
        <dbReference type="ChEBI" id="CHEBI:18248"/>
    </ligandPart>
</feature>
<protein>
    <submittedName>
        <fullName evidence="17">Trimethylamine-N-oxide reductase (Cytochrome c), cytochrome c-type subunit TorC</fullName>
    </submittedName>
</protein>
<name>A0A1N6ECH5_9BACT</name>
<comment type="subcellular location">
    <subcellularLocation>
        <location evidence="1">Cell inner membrane</location>
        <topology evidence="1">Single-pass type II membrane protein</topology>
    </subcellularLocation>
</comment>
<dbReference type="PANTHER" id="PTHR30333:SF3">
    <property type="entry name" value="CYTOCHROME C-TYPE PROTEIN TORY"/>
    <property type="match status" value="1"/>
</dbReference>
<keyword evidence="3" id="KW-0813">Transport</keyword>
<comment type="similarity">
    <text evidence="2">Belongs to the TorC/TorY family.</text>
</comment>
<feature type="binding site" description="covalent" evidence="13">
    <location>
        <position position="69"/>
    </location>
    <ligand>
        <name>heme</name>
        <dbReference type="ChEBI" id="CHEBI:30413"/>
        <label>2</label>
    </ligand>
</feature>
<dbReference type="InterPro" id="IPR051174">
    <property type="entry name" value="Cytochrome_c-type_ET"/>
</dbReference>
<feature type="binding site" description="covalent" evidence="13">
    <location>
        <position position="132"/>
    </location>
    <ligand>
        <name>heme</name>
        <dbReference type="ChEBI" id="CHEBI:30413"/>
        <label>3</label>
    </ligand>
</feature>
<proteinExistence type="inferred from homology"/>
<keyword evidence="10" id="KW-1133">Transmembrane helix</keyword>
<evidence type="ECO:0000256" key="11">
    <source>
        <dbReference type="ARBA" id="ARBA00023004"/>
    </source>
</evidence>
<feature type="binding site" description="covalent" evidence="13">
    <location>
        <position position="322"/>
    </location>
    <ligand>
        <name>heme</name>
        <dbReference type="ChEBI" id="CHEBI:30413"/>
        <label>5</label>
    </ligand>
</feature>
<dbReference type="SUPFAM" id="SSF48695">
    <property type="entry name" value="Multiheme cytochromes"/>
    <property type="match status" value="1"/>
</dbReference>
<feature type="signal peptide" evidence="15">
    <location>
        <begin position="1"/>
        <end position="25"/>
    </location>
</feature>
<feature type="binding site" description="axial binding residue" evidence="14">
    <location>
        <position position="326"/>
    </location>
    <ligand>
        <name>heme</name>
        <dbReference type="ChEBI" id="CHEBI:30413"/>
        <label>5</label>
    </ligand>
    <ligandPart>
        <name>Fe</name>
        <dbReference type="ChEBI" id="CHEBI:18248"/>
    </ligandPart>
</feature>
<dbReference type="GO" id="GO:0020037">
    <property type="term" value="F:heme binding"/>
    <property type="evidence" value="ECO:0007669"/>
    <property type="project" value="InterPro"/>
</dbReference>
<evidence type="ECO:0000256" key="9">
    <source>
        <dbReference type="ARBA" id="ARBA00022982"/>
    </source>
</evidence>
<evidence type="ECO:0000256" key="14">
    <source>
        <dbReference type="PIRSR" id="PIRSR000014-2"/>
    </source>
</evidence>
<evidence type="ECO:0000256" key="10">
    <source>
        <dbReference type="ARBA" id="ARBA00022989"/>
    </source>
</evidence>
<dbReference type="GO" id="GO:0005886">
    <property type="term" value="C:plasma membrane"/>
    <property type="evidence" value="ECO:0007669"/>
    <property type="project" value="UniProtKB-SubCell"/>
</dbReference>
<evidence type="ECO:0000256" key="7">
    <source>
        <dbReference type="ARBA" id="ARBA00022692"/>
    </source>
</evidence>
<dbReference type="PANTHER" id="PTHR30333">
    <property type="entry name" value="CYTOCHROME C-TYPE PROTEIN"/>
    <property type="match status" value="1"/>
</dbReference>
<reference evidence="18" key="1">
    <citation type="submission" date="2016-11" db="EMBL/GenBank/DDBJ databases">
        <authorList>
            <person name="Varghese N."/>
            <person name="Submissions S."/>
        </authorList>
    </citation>
    <scope>NUCLEOTIDE SEQUENCE [LARGE SCALE GENOMIC DNA]</scope>
    <source>
        <strain evidence="18">DSM 17456</strain>
    </source>
</reference>
<dbReference type="InterPro" id="IPR038266">
    <property type="entry name" value="NapC/NirT_cytc_sf"/>
</dbReference>
<keyword evidence="4" id="KW-1003">Cell membrane</keyword>
<dbReference type="Proteomes" id="UP000184694">
    <property type="component" value="Unassembled WGS sequence"/>
</dbReference>
<keyword evidence="12" id="KW-0472">Membrane</keyword>
<evidence type="ECO:0000256" key="3">
    <source>
        <dbReference type="ARBA" id="ARBA00022448"/>
    </source>
</evidence>
<dbReference type="EMBL" id="FSRG01000003">
    <property type="protein sequence ID" value="SIN80742.1"/>
    <property type="molecule type" value="Genomic_DNA"/>
</dbReference>
<evidence type="ECO:0000256" key="1">
    <source>
        <dbReference type="ARBA" id="ARBA00004249"/>
    </source>
</evidence>
<dbReference type="GO" id="GO:0009055">
    <property type="term" value="F:electron transfer activity"/>
    <property type="evidence" value="ECO:0007669"/>
    <property type="project" value="InterPro"/>
</dbReference>
<dbReference type="RefSeq" id="WP_217694167.1">
    <property type="nucleotide sequence ID" value="NZ_FSRG01000003.1"/>
</dbReference>
<keyword evidence="5" id="KW-0997">Cell inner membrane</keyword>
<feature type="binding site" description="covalent" evidence="13">
    <location>
        <position position="129"/>
    </location>
    <ligand>
        <name>heme</name>
        <dbReference type="ChEBI" id="CHEBI:30413"/>
        <label>3</label>
    </ligand>
</feature>
<keyword evidence="15" id="KW-0732">Signal</keyword>
<dbReference type="Pfam" id="PF03264">
    <property type="entry name" value="Cytochrom_NNT"/>
    <property type="match status" value="1"/>
</dbReference>
<feature type="domain" description="NapC/NirT cytochrome c N-terminal" evidence="16">
    <location>
        <begin position="11"/>
        <end position="176"/>
    </location>
</feature>
<feature type="binding site" description="covalent" evidence="13">
    <location>
        <position position="72"/>
    </location>
    <ligand>
        <name>heme</name>
        <dbReference type="ChEBI" id="CHEBI:30413"/>
        <label>2</label>
    </ligand>
</feature>
<feature type="binding site" description="covalent" evidence="13">
    <location>
        <position position="39"/>
    </location>
    <ligand>
        <name>heme</name>
        <dbReference type="ChEBI" id="CHEBI:30413"/>
        <label>1</label>
    </ligand>
</feature>
<feature type="binding site" description="axial binding residue" evidence="14">
    <location>
        <position position="166"/>
    </location>
    <ligand>
        <name>heme</name>
        <dbReference type="ChEBI" id="CHEBI:30413"/>
        <label>4</label>
    </ligand>
    <ligandPart>
        <name>Fe</name>
        <dbReference type="ChEBI" id="CHEBI:18248"/>
    </ligandPart>
</feature>
<gene>
    <name evidence="17" type="ORF">SAMN02745161_0889</name>
</gene>
<evidence type="ECO:0000256" key="5">
    <source>
        <dbReference type="ARBA" id="ARBA00022519"/>
    </source>
</evidence>
<keyword evidence="8" id="KW-0479">Metal-binding</keyword>
<evidence type="ECO:0000256" key="2">
    <source>
        <dbReference type="ARBA" id="ARBA00006417"/>
    </source>
</evidence>
<dbReference type="STRING" id="1121457.SAMN02745161_0889"/>
<feature type="binding site" description="axial binding residue" evidence="14">
    <location>
        <position position="73"/>
    </location>
    <ligand>
        <name>heme</name>
        <dbReference type="ChEBI" id="CHEBI:30413"/>
        <label>2</label>
    </ligand>
    <ligandPart>
        <name>Fe</name>
        <dbReference type="ChEBI" id="CHEBI:18248"/>
    </ligandPart>
</feature>
<feature type="binding site" description="covalent" evidence="13">
    <location>
        <position position="325"/>
    </location>
    <ligand>
        <name>heme</name>
        <dbReference type="ChEBI" id="CHEBI:30413"/>
        <label>5</label>
    </ligand>
</feature>
<feature type="binding site" description="covalent" evidence="13">
    <location>
        <position position="42"/>
    </location>
    <ligand>
        <name>heme</name>
        <dbReference type="ChEBI" id="CHEBI:30413"/>
        <label>1</label>
    </ligand>
</feature>
<evidence type="ECO:0000256" key="4">
    <source>
        <dbReference type="ARBA" id="ARBA00022475"/>
    </source>
</evidence>
<dbReference type="InterPro" id="IPR005126">
    <property type="entry name" value="NapC/NirT_cyt_c_N"/>
</dbReference>
<evidence type="ECO:0000256" key="13">
    <source>
        <dbReference type="PIRSR" id="PIRSR000014-1"/>
    </source>
</evidence>
<sequence>MTHLFTTKRALLVIGLIVVTCISSAGVFATTNKESGGFCLSCHEMKENVFPAYSKSKHYMSASGVRADCSSCHVPSDFLPMLQRKIVASRELVQSFKGVLDTPEKFDENRLRLAKRVWAEMEANDSRECRECHEQKAFKYDSFKKQDGAKRMQKGLSEGQTCINCHKGITHKLPDMSSGYKLAFEELITLAKEQGISGDIQYPILMMPIYKEKDGKPVGRLLPATQVKVLERADGWLNVLIEGWQQDGVDAMIYEEQGKRIFSAALSKKIRSDVKVHGTQVDPDTEQTWHQVSLTCWIKSENVINSREPLWSYGSEMLSSACSTCHNATPAAHFNANQWIGNLKAMKHNISLSKQEYRFFLKYLQMHASDMNGSH</sequence>
<keyword evidence="6 13" id="KW-0349">Heme</keyword>
<keyword evidence="7" id="KW-0812">Transmembrane</keyword>
<accession>A0A1N6ECH5</accession>
<dbReference type="GO" id="GO:0005506">
    <property type="term" value="F:iron ion binding"/>
    <property type="evidence" value="ECO:0007669"/>
    <property type="project" value="InterPro"/>
</dbReference>
<dbReference type="InterPro" id="IPR009154">
    <property type="entry name" value="Membr-bd_4haem_cyt_TorC"/>
</dbReference>
<keyword evidence="18" id="KW-1185">Reference proteome</keyword>
<comment type="PTM">
    <text evidence="13">Binds 5 heme groups per subunit.</text>
</comment>
<evidence type="ECO:0000256" key="6">
    <source>
        <dbReference type="ARBA" id="ARBA00022617"/>
    </source>
</evidence>
<dbReference type="AlphaFoldDB" id="A0A1N6ECH5"/>
<evidence type="ECO:0000313" key="18">
    <source>
        <dbReference type="Proteomes" id="UP000184694"/>
    </source>
</evidence>
<feature type="binding site" description="covalent" evidence="13">
    <location>
        <position position="165"/>
    </location>
    <ligand>
        <name>heme</name>
        <dbReference type="ChEBI" id="CHEBI:30413"/>
        <label>4</label>
    </ligand>
</feature>
<feature type="chain" id="PRO_5012839542" evidence="15">
    <location>
        <begin position="26"/>
        <end position="375"/>
    </location>
</feature>
<evidence type="ECO:0000313" key="17">
    <source>
        <dbReference type="EMBL" id="SIN80742.1"/>
    </source>
</evidence>
<dbReference type="PIRSF" id="PIRSF000014">
    <property type="entry name" value="4_hem_cytch_TorC"/>
    <property type="match status" value="1"/>
</dbReference>
<evidence type="ECO:0000259" key="16">
    <source>
        <dbReference type="Pfam" id="PF03264"/>
    </source>
</evidence>
<dbReference type="GO" id="GO:0009276">
    <property type="term" value="C:Gram-negative-bacterium-type cell wall"/>
    <property type="evidence" value="ECO:0007669"/>
    <property type="project" value="InterPro"/>
</dbReference>
<evidence type="ECO:0000256" key="8">
    <source>
        <dbReference type="ARBA" id="ARBA00022723"/>
    </source>
</evidence>
<dbReference type="InterPro" id="IPR036280">
    <property type="entry name" value="Multihaem_cyt_sf"/>
</dbReference>
<organism evidence="17 18">
    <name type="scientific">Halodesulfovibrio marinisediminis DSM 17456</name>
    <dbReference type="NCBI Taxonomy" id="1121457"/>
    <lineage>
        <taxon>Bacteria</taxon>
        <taxon>Pseudomonadati</taxon>
        <taxon>Thermodesulfobacteriota</taxon>
        <taxon>Desulfovibrionia</taxon>
        <taxon>Desulfovibrionales</taxon>
        <taxon>Desulfovibrionaceae</taxon>
        <taxon>Halodesulfovibrio</taxon>
    </lineage>
</organism>
<dbReference type="GO" id="GO:0009061">
    <property type="term" value="P:anaerobic respiration"/>
    <property type="evidence" value="ECO:0007669"/>
    <property type="project" value="TreeGrafter"/>
</dbReference>
<feature type="binding site" description="axial binding residue" evidence="14">
    <location>
        <position position="43"/>
    </location>
    <ligand>
        <name>heme</name>
        <dbReference type="ChEBI" id="CHEBI:30413"/>
        <label>1</label>
    </ligand>
    <ligandPart>
        <name>Fe</name>
        <dbReference type="ChEBI" id="CHEBI:18248"/>
    </ligandPart>
</feature>
<keyword evidence="11 14" id="KW-0408">Iron</keyword>
<keyword evidence="9" id="KW-0249">Electron transport</keyword>
<evidence type="ECO:0000256" key="12">
    <source>
        <dbReference type="ARBA" id="ARBA00023136"/>
    </source>
</evidence>
<feature type="binding site" description="covalent" evidence="13">
    <location>
        <position position="162"/>
    </location>
    <ligand>
        <name>heme</name>
        <dbReference type="ChEBI" id="CHEBI:30413"/>
        <label>4</label>
    </ligand>
</feature>